<dbReference type="EMBL" id="CM042048">
    <property type="protein sequence ID" value="KAI3757610.1"/>
    <property type="molecule type" value="Genomic_DNA"/>
</dbReference>
<sequence length="77" mass="8959">MECLCHWREWDGVSYRGLEEIRWDDDDDRGKRMIRLEAHEVDSGIDAYGMNLAEEVVRNQKLSRSGWFRGLSGQGNG</sequence>
<evidence type="ECO:0000313" key="2">
    <source>
        <dbReference type="Proteomes" id="UP001055879"/>
    </source>
</evidence>
<comment type="caution">
    <text evidence="1">The sequence shown here is derived from an EMBL/GenBank/DDBJ whole genome shotgun (WGS) entry which is preliminary data.</text>
</comment>
<accession>A0ACB9EG17</accession>
<organism evidence="1 2">
    <name type="scientific">Arctium lappa</name>
    <name type="common">Greater burdock</name>
    <name type="synonym">Lappa major</name>
    <dbReference type="NCBI Taxonomy" id="4217"/>
    <lineage>
        <taxon>Eukaryota</taxon>
        <taxon>Viridiplantae</taxon>
        <taxon>Streptophyta</taxon>
        <taxon>Embryophyta</taxon>
        <taxon>Tracheophyta</taxon>
        <taxon>Spermatophyta</taxon>
        <taxon>Magnoliopsida</taxon>
        <taxon>eudicotyledons</taxon>
        <taxon>Gunneridae</taxon>
        <taxon>Pentapetalae</taxon>
        <taxon>asterids</taxon>
        <taxon>campanulids</taxon>
        <taxon>Asterales</taxon>
        <taxon>Asteraceae</taxon>
        <taxon>Carduoideae</taxon>
        <taxon>Cardueae</taxon>
        <taxon>Arctiinae</taxon>
        <taxon>Arctium</taxon>
    </lineage>
</organism>
<keyword evidence="2" id="KW-1185">Reference proteome</keyword>
<reference evidence="2" key="1">
    <citation type="journal article" date="2022" name="Mol. Ecol. Resour.">
        <title>The genomes of chicory, endive, great burdock and yacon provide insights into Asteraceae palaeo-polyploidization history and plant inulin production.</title>
        <authorList>
            <person name="Fan W."/>
            <person name="Wang S."/>
            <person name="Wang H."/>
            <person name="Wang A."/>
            <person name="Jiang F."/>
            <person name="Liu H."/>
            <person name="Zhao H."/>
            <person name="Xu D."/>
            <person name="Zhang Y."/>
        </authorList>
    </citation>
    <scope>NUCLEOTIDE SEQUENCE [LARGE SCALE GENOMIC DNA]</scope>
    <source>
        <strain evidence="2">cv. Niubang</strain>
    </source>
</reference>
<gene>
    <name evidence="1" type="ORF">L6452_05152</name>
</gene>
<dbReference type="Proteomes" id="UP001055879">
    <property type="component" value="Linkage Group LG02"/>
</dbReference>
<reference evidence="1 2" key="2">
    <citation type="journal article" date="2022" name="Mol. Ecol. Resour.">
        <title>The genomes of chicory, endive, great burdock and yacon provide insights into Asteraceae paleo-polyploidization history and plant inulin production.</title>
        <authorList>
            <person name="Fan W."/>
            <person name="Wang S."/>
            <person name="Wang H."/>
            <person name="Wang A."/>
            <person name="Jiang F."/>
            <person name="Liu H."/>
            <person name="Zhao H."/>
            <person name="Xu D."/>
            <person name="Zhang Y."/>
        </authorList>
    </citation>
    <scope>NUCLEOTIDE SEQUENCE [LARGE SCALE GENOMIC DNA]</scope>
    <source>
        <strain evidence="2">cv. Niubang</strain>
    </source>
</reference>
<evidence type="ECO:0000313" key="1">
    <source>
        <dbReference type="EMBL" id="KAI3757610.1"/>
    </source>
</evidence>
<name>A0ACB9EG17_ARCLA</name>
<proteinExistence type="predicted"/>
<protein>
    <submittedName>
        <fullName evidence="1">Uncharacterized protein</fullName>
    </submittedName>
</protein>